<reference evidence="2" key="1">
    <citation type="journal article" date="2015" name="Proc. Natl. Acad. Sci. U.S.A.">
        <title>Networks of energetic and metabolic interactions define dynamics in microbial communities.</title>
        <authorList>
            <person name="Embree M."/>
            <person name="Liu J.K."/>
            <person name="Al-Bassam M.M."/>
            <person name="Zengler K."/>
        </authorList>
    </citation>
    <scope>NUCLEOTIDE SEQUENCE</scope>
</reference>
<dbReference type="GO" id="GO:0016853">
    <property type="term" value="F:isomerase activity"/>
    <property type="evidence" value="ECO:0007669"/>
    <property type="project" value="UniProtKB-KW"/>
</dbReference>
<dbReference type="EMBL" id="LNQE01000373">
    <property type="protein sequence ID" value="KUG27022.1"/>
    <property type="molecule type" value="Genomic_DNA"/>
</dbReference>
<dbReference type="InterPro" id="IPR036237">
    <property type="entry name" value="Xyl_isomerase-like_sf"/>
</dbReference>
<gene>
    <name evidence="2" type="ORF">ASZ90_003127</name>
</gene>
<organism evidence="2">
    <name type="scientific">hydrocarbon metagenome</name>
    <dbReference type="NCBI Taxonomy" id="938273"/>
    <lineage>
        <taxon>unclassified sequences</taxon>
        <taxon>metagenomes</taxon>
        <taxon>ecological metagenomes</taxon>
    </lineage>
</organism>
<comment type="caution">
    <text evidence="2">The sequence shown here is derived from an EMBL/GenBank/DDBJ whole genome shotgun (WGS) entry which is preliminary data.</text>
</comment>
<dbReference type="Pfam" id="PF01261">
    <property type="entry name" value="AP_endonuc_2"/>
    <property type="match status" value="1"/>
</dbReference>
<keyword evidence="2" id="KW-0413">Isomerase</keyword>
<feature type="domain" description="Xylose isomerase-like TIM barrel" evidence="1">
    <location>
        <begin position="20"/>
        <end position="296"/>
    </location>
</feature>
<dbReference type="Gene3D" id="3.20.20.150">
    <property type="entry name" value="Divalent-metal-dependent TIM barrel enzymes"/>
    <property type="match status" value="1"/>
</dbReference>
<dbReference type="PANTHER" id="PTHR12110">
    <property type="entry name" value="HYDROXYPYRUVATE ISOMERASE"/>
    <property type="match status" value="1"/>
</dbReference>
<sequence>MKLGYITACFPTLSLEEMVKWSAEAGFKTLELAAWPVESDRDYQARQIDAAKFNKDDAKRVKELFAKNNMEISAMAYYDNNLHPDLKKREYFINHLKKVIDIAEMLDVELVGTFVGSRPDKTPTENMKEIGEVFRGILKYAEDKGRKIMIENCPMENWVKFGLPGNYAYSPELWEALFNEVPSNNFGLNFDPSHLYWLGIDHIAALREFKSKIFHAHAKDTEILDDGVYSYGLFGKQIDPTPWKSGWWRYRMPGWGEIDWQKFISALQEEGYDNVLSIEHEDPVWEGSVEKTKKGLQLGLKHLSQFVI</sequence>
<accession>A0A0W8G251</accession>
<dbReference type="PANTHER" id="PTHR12110:SF21">
    <property type="entry name" value="XYLOSE ISOMERASE-LIKE TIM BARREL DOMAIN-CONTAINING PROTEIN"/>
    <property type="match status" value="1"/>
</dbReference>
<dbReference type="InterPro" id="IPR050312">
    <property type="entry name" value="IolE/XylAMocC-like"/>
</dbReference>
<name>A0A0W8G251_9ZZZZ</name>
<dbReference type="SUPFAM" id="SSF51658">
    <property type="entry name" value="Xylose isomerase-like"/>
    <property type="match status" value="1"/>
</dbReference>
<evidence type="ECO:0000259" key="1">
    <source>
        <dbReference type="Pfam" id="PF01261"/>
    </source>
</evidence>
<dbReference type="InterPro" id="IPR013022">
    <property type="entry name" value="Xyl_isomerase-like_TIM-brl"/>
</dbReference>
<evidence type="ECO:0000313" key="2">
    <source>
        <dbReference type="EMBL" id="KUG27022.1"/>
    </source>
</evidence>
<protein>
    <submittedName>
        <fullName evidence="2">Inosose isomerase</fullName>
    </submittedName>
</protein>
<proteinExistence type="predicted"/>
<dbReference type="AlphaFoldDB" id="A0A0W8G251"/>